<accession>A0A919MZZ2</accession>
<comment type="caution">
    <text evidence="2">The sequence shown here is derived from an EMBL/GenBank/DDBJ whole genome shotgun (WGS) entry which is preliminary data.</text>
</comment>
<gene>
    <name evidence="2" type="ORF">Ari01nite_18970</name>
</gene>
<evidence type="ECO:0008006" key="4">
    <source>
        <dbReference type="Google" id="ProtNLM"/>
    </source>
</evidence>
<organism evidence="2 3">
    <name type="scientific">Paractinoplanes rishiriensis</name>
    <dbReference type="NCBI Taxonomy" id="1050105"/>
    <lineage>
        <taxon>Bacteria</taxon>
        <taxon>Bacillati</taxon>
        <taxon>Actinomycetota</taxon>
        <taxon>Actinomycetes</taxon>
        <taxon>Micromonosporales</taxon>
        <taxon>Micromonosporaceae</taxon>
        <taxon>Paractinoplanes</taxon>
    </lineage>
</organism>
<name>A0A919MZZ2_9ACTN</name>
<reference evidence="2" key="1">
    <citation type="submission" date="2021-01" db="EMBL/GenBank/DDBJ databases">
        <title>Whole genome shotgun sequence of Actinoplanes rishiriensis NBRC 108556.</title>
        <authorList>
            <person name="Komaki H."/>
            <person name="Tamura T."/>
        </authorList>
    </citation>
    <scope>NUCLEOTIDE SEQUENCE</scope>
    <source>
        <strain evidence="2">NBRC 108556</strain>
    </source>
</reference>
<feature type="compositionally biased region" description="Low complexity" evidence="1">
    <location>
        <begin position="37"/>
        <end position="59"/>
    </location>
</feature>
<dbReference type="PROSITE" id="PS51257">
    <property type="entry name" value="PROKAR_LIPOPROTEIN"/>
    <property type="match status" value="1"/>
</dbReference>
<keyword evidence="3" id="KW-1185">Reference proteome</keyword>
<evidence type="ECO:0000256" key="1">
    <source>
        <dbReference type="SAM" id="MobiDB-lite"/>
    </source>
</evidence>
<proteinExistence type="predicted"/>
<dbReference type="AlphaFoldDB" id="A0A919MZZ2"/>
<dbReference type="RefSeq" id="WP_203780745.1">
    <property type="nucleotide sequence ID" value="NZ_BOMV01000013.1"/>
</dbReference>
<evidence type="ECO:0000313" key="3">
    <source>
        <dbReference type="Proteomes" id="UP000636960"/>
    </source>
</evidence>
<feature type="region of interest" description="Disordered" evidence="1">
    <location>
        <begin position="36"/>
        <end position="59"/>
    </location>
</feature>
<sequence length="250" mass="25762">MGAIIKKRWTAATAGALLAAGCGSGPVETGVTTAPMGSVPSVSAGPSVSGSSAAPSPTASVREIPASIPASAFLLAADVPGKAKGKPQRLGAGDHELPEFCGRDYEQRERVGLRATQSLAFTSKDSPPDSTPKAMIYQDVIVFRGDGAEAFLTDLAAAVRDCPGGEKKNSLTESIGAGDASLLVERSSPARDDTGEPVGDGSRHYFYWAAVRVGDAVAFVSNTGWESGSADRDDTVHLGRKAAARLDSWR</sequence>
<evidence type="ECO:0000313" key="2">
    <source>
        <dbReference type="EMBL" id="GIE94432.1"/>
    </source>
</evidence>
<dbReference type="Proteomes" id="UP000636960">
    <property type="component" value="Unassembled WGS sequence"/>
</dbReference>
<dbReference type="EMBL" id="BOMV01000013">
    <property type="protein sequence ID" value="GIE94432.1"/>
    <property type="molecule type" value="Genomic_DNA"/>
</dbReference>
<protein>
    <recommendedName>
        <fullName evidence="4">PknH-like extracellular domain-containing protein</fullName>
    </recommendedName>
</protein>